<feature type="region of interest" description="Disordered" evidence="1">
    <location>
        <begin position="101"/>
        <end position="135"/>
    </location>
</feature>
<name>A0ABT1L1U9_9ACTN</name>
<evidence type="ECO:0008006" key="4">
    <source>
        <dbReference type="Google" id="ProtNLM"/>
    </source>
</evidence>
<dbReference type="InterPro" id="IPR036894">
    <property type="entry name" value="YbaB-like_sf"/>
</dbReference>
<organism evidence="2 3">
    <name type="scientific">Nocardioides pinisoli</name>
    <dbReference type="NCBI Taxonomy" id="2950279"/>
    <lineage>
        <taxon>Bacteria</taxon>
        <taxon>Bacillati</taxon>
        <taxon>Actinomycetota</taxon>
        <taxon>Actinomycetes</taxon>
        <taxon>Propionibacteriales</taxon>
        <taxon>Nocardioidaceae</taxon>
        <taxon>Nocardioides</taxon>
    </lineage>
</organism>
<evidence type="ECO:0000256" key="1">
    <source>
        <dbReference type="SAM" id="MobiDB-lite"/>
    </source>
</evidence>
<evidence type="ECO:0000313" key="3">
    <source>
        <dbReference type="Proteomes" id="UP001204524"/>
    </source>
</evidence>
<dbReference type="EMBL" id="JANARS010000011">
    <property type="protein sequence ID" value="MCP3424009.1"/>
    <property type="molecule type" value="Genomic_DNA"/>
</dbReference>
<proteinExistence type="predicted"/>
<keyword evidence="3" id="KW-1185">Reference proteome</keyword>
<sequence length="135" mass="14741">MSYQPPVQVTADNLDQVADDYRRRAQKADVAGDRVLLIRATGRSAQGLVEVTVDGSAMVVDVQFSQGASSAPANLGFFLKQAHDRAVAEWNRQVTVIAEEELPDDPQLRDHMVRQSAADLAAHVDPANLDETEDE</sequence>
<dbReference type="RefSeq" id="WP_254183172.1">
    <property type="nucleotide sequence ID" value="NZ_JANARS010000011.1"/>
</dbReference>
<reference evidence="2 3" key="1">
    <citation type="submission" date="2022-06" db="EMBL/GenBank/DDBJ databases">
        <authorList>
            <person name="So Y."/>
        </authorList>
    </citation>
    <scope>NUCLEOTIDE SEQUENCE [LARGE SCALE GENOMIC DNA]</scope>
    <source>
        <strain evidence="2 3">STR3</strain>
    </source>
</reference>
<dbReference type="Gene3D" id="3.30.1310.10">
    <property type="entry name" value="Nucleoid-associated protein YbaB-like domain"/>
    <property type="match status" value="1"/>
</dbReference>
<protein>
    <recommendedName>
        <fullName evidence="4">YbaB/EbfC family DNA-binding protein</fullName>
    </recommendedName>
</protein>
<comment type="caution">
    <text evidence="2">The sequence shown here is derived from an EMBL/GenBank/DDBJ whole genome shotgun (WGS) entry which is preliminary data.</text>
</comment>
<evidence type="ECO:0000313" key="2">
    <source>
        <dbReference type="EMBL" id="MCP3424009.1"/>
    </source>
</evidence>
<gene>
    <name evidence="2" type="ORF">NCI01_19565</name>
</gene>
<accession>A0ABT1L1U9</accession>
<dbReference type="Proteomes" id="UP001204524">
    <property type="component" value="Unassembled WGS sequence"/>
</dbReference>